<dbReference type="PANTHER" id="PTHR31471">
    <property type="entry name" value="OS02G0116800 PROTEIN"/>
    <property type="match status" value="1"/>
</dbReference>
<evidence type="ECO:0000256" key="1">
    <source>
        <dbReference type="ARBA" id="ARBA00005711"/>
    </source>
</evidence>
<feature type="coiled-coil region" evidence="2">
    <location>
        <begin position="422"/>
        <end position="468"/>
    </location>
</feature>
<dbReference type="InterPro" id="IPR005516">
    <property type="entry name" value="Remorin_C"/>
</dbReference>
<protein>
    <recommendedName>
        <fullName evidence="4">Remorin C-terminal domain-containing protein</fullName>
    </recommendedName>
</protein>
<feature type="compositionally biased region" description="Polar residues" evidence="3">
    <location>
        <begin position="133"/>
        <end position="142"/>
    </location>
</feature>
<evidence type="ECO:0000259" key="4">
    <source>
        <dbReference type="Pfam" id="PF03763"/>
    </source>
</evidence>
<organism evidence="5 6">
    <name type="scientific">Nepenthes gracilis</name>
    <name type="common">Slender pitcher plant</name>
    <dbReference type="NCBI Taxonomy" id="150966"/>
    <lineage>
        <taxon>Eukaryota</taxon>
        <taxon>Viridiplantae</taxon>
        <taxon>Streptophyta</taxon>
        <taxon>Embryophyta</taxon>
        <taxon>Tracheophyta</taxon>
        <taxon>Spermatophyta</taxon>
        <taxon>Magnoliopsida</taxon>
        <taxon>eudicotyledons</taxon>
        <taxon>Gunneridae</taxon>
        <taxon>Pentapetalae</taxon>
        <taxon>Caryophyllales</taxon>
        <taxon>Nepenthaceae</taxon>
        <taxon>Nepenthes</taxon>
    </lineage>
</organism>
<dbReference type="Pfam" id="PF03763">
    <property type="entry name" value="Remorin_C"/>
    <property type="match status" value="1"/>
</dbReference>
<reference evidence="5" key="1">
    <citation type="submission" date="2023-05" db="EMBL/GenBank/DDBJ databases">
        <title>Nepenthes gracilis genome sequencing.</title>
        <authorList>
            <person name="Fukushima K."/>
        </authorList>
    </citation>
    <scope>NUCLEOTIDE SEQUENCE</scope>
    <source>
        <strain evidence="5">SING2019-196</strain>
    </source>
</reference>
<dbReference type="EMBL" id="BSYO01000039">
    <property type="protein sequence ID" value="GMH31061.1"/>
    <property type="molecule type" value="Genomic_DNA"/>
</dbReference>
<dbReference type="Proteomes" id="UP001279734">
    <property type="component" value="Unassembled WGS sequence"/>
</dbReference>
<feature type="region of interest" description="Disordered" evidence="3">
    <location>
        <begin position="268"/>
        <end position="328"/>
    </location>
</feature>
<feature type="compositionally biased region" description="Polar residues" evidence="3">
    <location>
        <begin position="268"/>
        <end position="288"/>
    </location>
</feature>
<evidence type="ECO:0000313" key="5">
    <source>
        <dbReference type="EMBL" id="GMH31061.1"/>
    </source>
</evidence>
<evidence type="ECO:0000256" key="3">
    <source>
        <dbReference type="SAM" id="MobiDB-lite"/>
    </source>
</evidence>
<proteinExistence type="inferred from homology"/>
<dbReference type="AlphaFoldDB" id="A0AAD3TL00"/>
<evidence type="ECO:0000313" key="6">
    <source>
        <dbReference type="Proteomes" id="UP001279734"/>
    </source>
</evidence>
<feature type="region of interest" description="Disordered" evidence="3">
    <location>
        <begin position="132"/>
        <end position="151"/>
    </location>
</feature>
<accession>A0AAD3TL00</accession>
<feature type="domain" description="Remorin C-terminal" evidence="4">
    <location>
        <begin position="388"/>
        <end position="491"/>
    </location>
</feature>
<name>A0AAD3TL00_NEPGR</name>
<keyword evidence="6" id="KW-1185">Reference proteome</keyword>
<gene>
    <name evidence="5" type="ORF">Nepgr_032904</name>
</gene>
<keyword evidence="2" id="KW-0175">Coiled coil</keyword>
<feature type="region of interest" description="Disordered" evidence="3">
    <location>
        <begin position="18"/>
        <end position="52"/>
    </location>
</feature>
<feature type="compositionally biased region" description="Low complexity" evidence="3">
    <location>
        <begin position="35"/>
        <end position="45"/>
    </location>
</feature>
<feature type="compositionally biased region" description="Polar residues" evidence="3">
    <location>
        <begin position="296"/>
        <end position="309"/>
    </location>
</feature>
<dbReference type="PANTHER" id="PTHR31471:SF49">
    <property type="entry name" value="REMORIN FAMILY PROTEIN"/>
    <property type="match status" value="1"/>
</dbReference>
<comment type="similarity">
    <text evidence="1">Belongs to the remorin family.</text>
</comment>
<comment type="caution">
    <text evidence="5">The sequence shown here is derived from an EMBL/GenBank/DDBJ whole genome shotgun (WGS) entry which is preliminary data.</text>
</comment>
<sequence>MDYERIDKVETGIISPSKLRMKLIGGHQQKKKDGSNSNSSRTSPSKPEDSDFVKTSLLASKTEDYDEVQGFQSSSVKLCSQTVSTSVQNDQGHCSKENGDAVHVEAPQSSRNDGSYSSTIHLEKSLEDENLDYDSNASSSSFEFPKGERGVHKSLTQSLSRRTSYKWNEAEKWIMNKQSAPAKYSEGHSEQNGANCFPVMEITRVAPVAAANYENELITGAAETVSYQPKGGNTSIDLCHKNKELKEVGQMQNPIDEITGTPTIKTVSMRDTGTEMTPNTSQEPSRTPTPVGPMTPLQSPENSSPSTPRTGAPASRPINRDLDSDSHNPLMELSKQEHKLETRREIVALGVQLGKLNVAGWASKDEEDMSDLPADTATGQKELERIEFERRAALWVEAEKLKHDARFKREEIKIQAWESRQKAKLEAERKRMEAKVMQVRSYAEGKMKKKIGMERKKIKEKMAAAEARKIRRAEKTAAQAEYVRQTGRIPSSGRMCYGCFL</sequence>
<evidence type="ECO:0000256" key="2">
    <source>
        <dbReference type="SAM" id="Coils"/>
    </source>
</evidence>